<evidence type="ECO:0000259" key="1">
    <source>
        <dbReference type="Pfam" id="PF13228"/>
    </source>
</evidence>
<dbReference type="Proteomes" id="UP000664167">
    <property type="component" value="Unassembled WGS sequence"/>
</dbReference>
<keyword evidence="3" id="KW-1185">Reference proteome</keyword>
<evidence type="ECO:0000313" key="2">
    <source>
        <dbReference type="EMBL" id="MBO0513889.1"/>
    </source>
</evidence>
<dbReference type="EMBL" id="JAFLRJ010000170">
    <property type="protein sequence ID" value="MBO0513889.1"/>
    <property type="molecule type" value="Genomic_DNA"/>
</dbReference>
<dbReference type="RefSeq" id="WP_206963304.1">
    <property type="nucleotide sequence ID" value="NZ_BAAAJJ010000001.1"/>
</dbReference>
<reference evidence="2" key="1">
    <citation type="submission" date="2021-03" db="EMBL/GenBank/DDBJ databases">
        <title>Streptomyces poriferae sp. nov., a novel marine sponge-derived Actinobacteria species with anti-MRSA activity.</title>
        <authorList>
            <person name="Sandoval-Powers M."/>
            <person name="Kralova S."/>
            <person name="Nguyen G.-S."/>
            <person name="Fawwal D."/>
            <person name="Degnes K."/>
            <person name="Klinkenberg G."/>
            <person name="Sletta H."/>
            <person name="Wentzel A."/>
            <person name="Liles M.R."/>
        </authorList>
    </citation>
    <scope>NUCLEOTIDE SEQUENCE</scope>
    <source>
        <strain evidence="2">DSM 41794</strain>
    </source>
</reference>
<name>A0A939JJQ7_9ACTN</name>
<dbReference type="InterPro" id="IPR025117">
    <property type="entry name" value="DUF4037"/>
</dbReference>
<organism evidence="2 3">
    <name type="scientific">Streptomyces beijiangensis</name>
    <dbReference type="NCBI Taxonomy" id="163361"/>
    <lineage>
        <taxon>Bacteria</taxon>
        <taxon>Bacillati</taxon>
        <taxon>Actinomycetota</taxon>
        <taxon>Actinomycetes</taxon>
        <taxon>Kitasatosporales</taxon>
        <taxon>Streptomycetaceae</taxon>
        <taxon>Streptomyces</taxon>
    </lineage>
</organism>
<gene>
    <name evidence="2" type="ORF">J0695_19100</name>
</gene>
<feature type="domain" description="DUF4037" evidence="1">
    <location>
        <begin position="149"/>
        <end position="247"/>
    </location>
</feature>
<dbReference type="AlphaFoldDB" id="A0A939JJQ7"/>
<accession>A0A939JJQ7</accession>
<dbReference type="Pfam" id="PF13228">
    <property type="entry name" value="DUF4037"/>
    <property type="match status" value="1"/>
</dbReference>
<protein>
    <submittedName>
        <fullName evidence="2">DUF4037 domain-containing protein</fullName>
    </submittedName>
</protein>
<proteinExistence type="predicted"/>
<sequence length="364" mass="39600">MPIDATFLPGLELSRALYEEAVRPLLAAACPRLPHSAARIGSGSEVLGFDTARSADHDWGPQLQLFLPADAVAAQGDAIHRLLAERMPDAVRGWPTRYRESGDPGDPVGHLDFTGEPLSHRVHPVDPAAWFRERLGVDPTAGELSVRNWLAVPQQALAEVTGGAVFHDGLGVLGPVRERLAWYPDQVWRHLLGCQWQKLSQEEAFVGRTAEVGDDLGSAVAAARQVRELMRLALLQARRYAPYTKWLGSAFARDVPDAARLGATLRGVLAATTYADRENELCAAYEELARRQNALGLTAGPVDPTRRPYRSRPFQVIRADRFADALLATVDDPELKALPPTGSVDQWADSTDFLGRVATSAPGS</sequence>
<evidence type="ECO:0000313" key="3">
    <source>
        <dbReference type="Proteomes" id="UP000664167"/>
    </source>
</evidence>
<comment type="caution">
    <text evidence="2">The sequence shown here is derived from an EMBL/GenBank/DDBJ whole genome shotgun (WGS) entry which is preliminary data.</text>
</comment>